<sequence>MKAKMSPNIANTSNTTVSPNSSKNSTKSPFVLDSLKVLPTANPVEVANDDINLHPSVRDFVPACPSNNQSENSACMITRQIKYDGNKEGCIFSAPELPNRLPRSNLQNALFSTTTFKPNRSSSSVLSDHGTLSKWLRKCWQGCTFYHYDLLGSQSKAPRFHIVLSLAGPIRGISYLILIDSYLKWPKVTPTKSATTDGVINSLSRYSPITLEQNLFRPEMSSTSLLLVLRILL</sequence>
<evidence type="ECO:0000313" key="2">
    <source>
        <dbReference type="EMBL" id="VUZ46839.1"/>
    </source>
</evidence>
<reference evidence="2 3" key="1">
    <citation type="submission" date="2019-07" db="EMBL/GenBank/DDBJ databases">
        <authorList>
            <person name="Jastrzebski P J."/>
            <person name="Paukszto L."/>
            <person name="Jastrzebski P J."/>
        </authorList>
    </citation>
    <scope>NUCLEOTIDE SEQUENCE [LARGE SCALE GENOMIC DNA]</scope>
    <source>
        <strain evidence="2 3">WMS-il1</strain>
    </source>
</reference>
<dbReference type="AlphaFoldDB" id="A0A564YIR1"/>
<evidence type="ECO:0000313" key="3">
    <source>
        <dbReference type="Proteomes" id="UP000321570"/>
    </source>
</evidence>
<evidence type="ECO:0000256" key="1">
    <source>
        <dbReference type="SAM" id="MobiDB-lite"/>
    </source>
</evidence>
<feature type="region of interest" description="Disordered" evidence="1">
    <location>
        <begin position="1"/>
        <end position="26"/>
    </location>
</feature>
<keyword evidence="3" id="KW-1185">Reference proteome</keyword>
<dbReference type="EMBL" id="CABIJS010000222">
    <property type="protein sequence ID" value="VUZ46839.1"/>
    <property type="molecule type" value="Genomic_DNA"/>
</dbReference>
<proteinExistence type="predicted"/>
<protein>
    <submittedName>
        <fullName evidence="2">Uncharacterized protein</fullName>
    </submittedName>
</protein>
<organism evidence="2 3">
    <name type="scientific">Hymenolepis diminuta</name>
    <name type="common">Rat tapeworm</name>
    <dbReference type="NCBI Taxonomy" id="6216"/>
    <lineage>
        <taxon>Eukaryota</taxon>
        <taxon>Metazoa</taxon>
        <taxon>Spiralia</taxon>
        <taxon>Lophotrochozoa</taxon>
        <taxon>Platyhelminthes</taxon>
        <taxon>Cestoda</taxon>
        <taxon>Eucestoda</taxon>
        <taxon>Cyclophyllidea</taxon>
        <taxon>Hymenolepididae</taxon>
        <taxon>Hymenolepis</taxon>
    </lineage>
</organism>
<accession>A0A564YIR1</accession>
<name>A0A564YIR1_HYMDI</name>
<dbReference type="Proteomes" id="UP000321570">
    <property type="component" value="Unassembled WGS sequence"/>
</dbReference>
<gene>
    <name evidence="2" type="ORF">WMSIL1_LOCUS6421</name>
</gene>
<feature type="compositionally biased region" description="Low complexity" evidence="1">
    <location>
        <begin position="11"/>
        <end position="26"/>
    </location>
</feature>